<keyword evidence="3" id="KW-1185">Reference proteome</keyword>
<dbReference type="PANTHER" id="PTHR31302">
    <property type="entry name" value="TRANSMEMBRANE PROTEIN WITH METALLOPHOSPHOESTERASE DOMAIN-RELATED"/>
    <property type="match status" value="1"/>
</dbReference>
<proteinExistence type="predicted"/>
<evidence type="ECO:0000259" key="1">
    <source>
        <dbReference type="Pfam" id="PF00149"/>
    </source>
</evidence>
<sequence>MRVFALGDPHLSFARPKPMHIFGEHWRNHADRIAAAWSALGTPDDVLILAGDLSWAMRAEDVSPDLDWIARLPGRKLIIRGNHDYWWHSLAKVRAMADRSIIPLQATCFVLERVAFVGTRGWQCPGDEPSTDTLERQEALLRREKVRREYTAQDRKIYLREVGRLRLGLEAARQRRSEFDKLVVILHYPPMNARHEPSGFTELLAEYDVDWCVYGHLHGAAIATAFNGQLGRTRLQLVSADSLDFTPFQLDL</sequence>
<dbReference type="Proteomes" id="UP000677668">
    <property type="component" value="Chromosome 1"/>
</dbReference>
<dbReference type="InterPro" id="IPR014578">
    <property type="entry name" value="Pesterase_CT488"/>
</dbReference>
<dbReference type="Gene3D" id="3.60.21.10">
    <property type="match status" value="1"/>
</dbReference>
<feature type="domain" description="Calcineurin-like phosphoesterase" evidence="1">
    <location>
        <begin position="1"/>
        <end position="219"/>
    </location>
</feature>
<dbReference type="EMBL" id="CP072642">
    <property type="protein sequence ID" value="QUV94775.1"/>
    <property type="molecule type" value="Genomic_DNA"/>
</dbReference>
<dbReference type="InterPro" id="IPR051158">
    <property type="entry name" value="Metallophosphoesterase_sf"/>
</dbReference>
<dbReference type="PIRSF" id="PIRSF033094">
    <property type="entry name" value="Pesterase_CT488"/>
    <property type="match status" value="1"/>
</dbReference>
<gene>
    <name evidence="2" type="ORF">J8C05_04845</name>
</gene>
<dbReference type="PANTHER" id="PTHR31302:SF22">
    <property type="entry name" value="PHOSPHOESTERASE"/>
    <property type="match status" value="1"/>
</dbReference>
<protein>
    <submittedName>
        <fullName evidence="2">Metallophosphoesterase</fullName>
    </submittedName>
</protein>
<dbReference type="InterPro" id="IPR004843">
    <property type="entry name" value="Calcineurin-like_PHP"/>
</dbReference>
<dbReference type="SUPFAM" id="SSF56300">
    <property type="entry name" value="Metallo-dependent phosphatases"/>
    <property type="match status" value="1"/>
</dbReference>
<name>A0ABX8B2C3_9BACT</name>
<evidence type="ECO:0000313" key="3">
    <source>
        <dbReference type="Proteomes" id="UP000677668"/>
    </source>
</evidence>
<dbReference type="RefSeq" id="WP_211423042.1">
    <property type="nucleotide sequence ID" value="NZ_CP072642.1"/>
</dbReference>
<accession>A0ABX8B2C3</accession>
<evidence type="ECO:0000313" key="2">
    <source>
        <dbReference type="EMBL" id="QUV94775.1"/>
    </source>
</evidence>
<dbReference type="Pfam" id="PF00149">
    <property type="entry name" value="Metallophos"/>
    <property type="match status" value="1"/>
</dbReference>
<dbReference type="InterPro" id="IPR029052">
    <property type="entry name" value="Metallo-depent_PP-like"/>
</dbReference>
<reference evidence="2 3" key="1">
    <citation type="submission" date="2021-03" db="EMBL/GenBank/DDBJ databases">
        <title>Genomic and phenotypic characterization of Chloracidobacterium isolates provides evidence for multiple species.</title>
        <authorList>
            <person name="Saini M.K."/>
            <person name="Costas A.M.G."/>
            <person name="Tank M."/>
            <person name="Bryant D.A."/>
        </authorList>
    </citation>
    <scope>NUCLEOTIDE SEQUENCE [LARGE SCALE GENOMIC DNA]</scope>
    <source>
        <strain evidence="2 3">N</strain>
    </source>
</reference>
<organism evidence="2 3">
    <name type="scientific">Chloracidobacterium sp. N</name>
    <dbReference type="NCBI Taxonomy" id="2821540"/>
    <lineage>
        <taxon>Bacteria</taxon>
        <taxon>Pseudomonadati</taxon>
        <taxon>Acidobacteriota</taxon>
        <taxon>Terriglobia</taxon>
        <taxon>Terriglobales</taxon>
        <taxon>Acidobacteriaceae</taxon>
        <taxon>Chloracidobacterium</taxon>
        <taxon>Chloracidobacterium aggregatum</taxon>
    </lineage>
</organism>